<evidence type="ECO:0000256" key="2">
    <source>
        <dbReference type="ARBA" id="ARBA00029460"/>
    </source>
</evidence>
<evidence type="ECO:0000313" key="5">
    <source>
        <dbReference type="EMBL" id="MBB6040562.1"/>
    </source>
</evidence>
<dbReference type="Gene3D" id="3.40.50.150">
    <property type="entry name" value="Vaccinia Virus protein VP39"/>
    <property type="match status" value="1"/>
</dbReference>
<name>A0A7W9W1U2_9FIRM</name>
<dbReference type="SMART" id="SM00363">
    <property type="entry name" value="S4"/>
    <property type="match status" value="1"/>
</dbReference>
<dbReference type="Gene3D" id="3.10.290.10">
    <property type="entry name" value="RNA-binding S4 domain"/>
    <property type="match status" value="1"/>
</dbReference>
<keyword evidence="5" id="KW-0489">Methyltransferase</keyword>
<dbReference type="PANTHER" id="PTHR32319:SF0">
    <property type="entry name" value="BACTERIAL HEMOLYSIN-LIKE PROTEIN"/>
    <property type="match status" value="1"/>
</dbReference>
<accession>A0A7W9W1U2</accession>
<dbReference type="GO" id="GO:0008168">
    <property type="term" value="F:methyltransferase activity"/>
    <property type="evidence" value="ECO:0007669"/>
    <property type="project" value="UniProtKB-KW"/>
</dbReference>
<dbReference type="InterPro" id="IPR004538">
    <property type="entry name" value="Hemolysin_A/TlyA"/>
</dbReference>
<dbReference type="PANTHER" id="PTHR32319">
    <property type="entry name" value="BACTERIAL HEMOLYSIN-LIKE PROTEIN"/>
    <property type="match status" value="1"/>
</dbReference>
<evidence type="ECO:0000256" key="3">
    <source>
        <dbReference type="PROSITE-ProRule" id="PRU00182"/>
    </source>
</evidence>
<evidence type="ECO:0000313" key="6">
    <source>
        <dbReference type="Proteomes" id="UP000522163"/>
    </source>
</evidence>
<dbReference type="GO" id="GO:0032259">
    <property type="term" value="P:methylation"/>
    <property type="evidence" value="ECO:0007669"/>
    <property type="project" value="UniProtKB-KW"/>
</dbReference>
<dbReference type="Pfam" id="PF01479">
    <property type="entry name" value="S4"/>
    <property type="match status" value="1"/>
</dbReference>
<dbReference type="EC" id="2.1.1.227" evidence="5"/>
<dbReference type="EC" id="2.1.1.226" evidence="5"/>
<dbReference type="NCBIfam" id="TIGR00478">
    <property type="entry name" value="tly"/>
    <property type="match status" value="1"/>
</dbReference>
<dbReference type="EMBL" id="JACHHH010000002">
    <property type="protein sequence ID" value="MBB6040562.1"/>
    <property type="molecule type" value="Genomic_DNA"/>
</dbReference>
<comment type="caution">
    <text evidence="5">The sequence shown here is derived from an EMBL/GenBank/DDBJ whole genome shotgun (WGS) entry which is preliminary data.</text>
</comment>
<dbReference type="InterPro" id="IPR002942">
    <property type="entry name" value="S4_RNA-bd"/>
</dbReference>
<dbReference type="GeneID" id="85014087"/>
<dbReference type="InterPro" id="IPR036986">
    <property type="entry name" value="S4_RNA-bd_sf"/>
</dbReference>
<sequence length="275" mass="30441">MAGKKERLDVLLVERGLMESREKAKRAIMAGLVFVNGEKEDKAGSSFPEDAEILVKGKALPYVSRGGLKLEKALKSFPISLENRVCMDIGASTGGFTDCMLQNGAVEVYAVDVGHGQLDWKLRNDERVHSLEKCNIRYVEEEDILALGEKPSFFSIDVSFISLTLVLPVVKKLGKLPSQVVCLIKPQFEAGREQVGKKGVVRDISVHQEVIRKVLSFASSIGFLVQGLDFSPIKGPEGNIEYLCFLEDRGNAEEALSEAWEAELMRITEDSHRDL</sequence>
<dbReference type="SUPFAM" id="SSF55174">
    <property type="entry name" value="Alpha-L RNA-binding motif"/>
    <property type="match status" value="1"/>
</dbReference>
<feature type="domain" description="RNA-binding S4" evidence="4">
    <location>
        <begin position="6"/>
        <end position="71"/>
    </location>
</feature>
<keyword evidence="1 3" id="KW-0694">RNA-binding</keyword>
<organism evidence="5 6">
    <name type="scientific">Oribacterium sinus</name>
    <dbReference type="NCBI Taxonomy" id="237576"/>
    <lineage>
        <taxon>Bacteria</taxon>
        <taxon>Bacillati</taxon>
        <taxon>Bacillota</taxon>
        <taxon>Clostridia</taxon>
        <taxon>Lachnospirales</taxon>
        <taxon>Lachnospiraceae</taxon>
        <taxon>Oribacterium</taxon>
    </lineage>
</organism>
<dbReference type="AlphaFoldDB" id="A0A7W9W1U2"/>
<dbReference type="CDD" id="cd00165">
    <property type="entry name" value="S4"/>
    <property type="match status" value="1"/>
</dbReference>
<dbReference type="PIRSF" id="PIRSF005578">
    <property type="entry name" value="TlyA"/>
    <property type="match status" value="1"/>
</dbReference>
<keyword evidence="5" id="KW-0808">Transferase</keyword>
<gene>
    <name evidence="5" type="ORF">HNQ46_000525</name>
</gene>
<dbReference type="InterPro" id="IPR029063">
    <property type="entry name" value="SAM-dependent_MTases_sf"/>
</dbReference>
<dbReference type="GO" id="GO:0003723">
    <property type="term" value="F:RNA binding"/>
    <property type="evidence" value="ECO:0007669"/>
    <property type="project" value="UniProtKB-KW"/>
</dbReference>
<dbReference type="InterPro" id="IPR002877">
    <property type="entry name" value="RNA_MeTrfase_FtsJ_dom"/>
</dbReference>
<dbReference type="RefSeq" id="WP_183682617.1">
    <property type="nucleotide sequence ID" value="NZ_JACHHH010000002.1"/>
</dbReference>
<proteinExistence type="inferred from homology"/>
<dbReference type="PROSITE" id="PS50889">
    <property type="entry name" value="S4"/>
    <property type="match status" value="1"/>
</dbReference>
<reference evidence="5 6" key="1">
    <citation type="submission" date="2020-08" db="EMBL/GenBank/DDBJ databases">
        <title>Genomic Encyclopedia of Type Strains, Phase IV (KMG-IV): sequencing the most valuable type-strain genomes for metagenomic binning, comparative biology and taxonomic classification.</title>
        <authorList>
            <person name="Goeker M."/>
        </authorList>
    </citation>
    <scope>NUCLEOTIDE SEQUENCE [LARGE SCALE GENOMIC DNA]</scope>
    <source>
        <strain evidence="5 6">DSM 17245</strain>
    </source>
</reference>
<comment type="similarity">
    <text evidence="2">Belongs to the TlyA family.</text>
</comment>
<evidence type="ECO:0000256" key="1">
    <source>
        <dbReference type="ARBA" id="ARBA00022884"/>
    </source>
</evidence>
<evidence type="ECO:0000259" key="4">
    <source>
        <dbReference type="SMART" id="SM00363"/>
    </source>
</evidence>
<dbReference type="SUPFAM" id="SSF53335">
    <property type="entry name" value="S-adenosyl-L-methionine-dependent methyltransferases"/>
    <property type="match status" value="1"/>
</dbReference>
<protein>
    <submittedName>
        <fullName evidence="5">23S rRNA (Cytidine1920-2'-O)/16S rRNA (Cytidine1409-2'-O)-methyltransferase</fullName>
        <ecNumber evidence="5">2.1.1.226</ecNumber>
        <ecNumber evidence="5">2.1.1.227</ecNumber>
    </submittedName>
</protein>
<dbReference type="Pfam" id="PF01728">
    <property type="entry name" value="FtsJ"/>
    <property type="match status" value="1"/>
</dbReference>
<dbReference type="Proteomes" id="UP000522163">
    <property type="component" value="Unassembled WGS sequence"/>
</dbReference>
<dbReference type="InterPro" id="IPR047048">
    <property type="entry name" value="TlyA"/>
</dbReference>